<name>A0A7K0K254_9ACTO</name>
<dbReference type="AlphaFoldDB" id="A0A7K0K254"/>
<evidence type="ECO:0000313" key="1">
    <source>
        <dbReference type="EMBL" id="MST49561.1"/>
    </source>
</evidence>
<gene>
    <name evidence="1" type="ORF">FYJ63_04840</name>
</gene>
<protein>
    <submittedName>
        <fullName evidence="1">Uncharacterized protein</fullName>
    </submittedName>
</protein>
<organism evidence="1 2">
    <name type="scientific">Mobiluncus porci</name>
    <dbReference type="NCBI Taxonomy" id="2652278"/>
    <lineage>
        <taxon>Bacteria</taxon>
        <taxon>Bacillati</taxon>
        <taxon>Actinomycetota</taxon>
        <taxon>Actinomycetes</taxon>
        <taxon>Actinomycetales</taxon>
        <taxon>Actinomycetaceae</taxon>
        <taxon>Mobiluncus</taxon>
    </lineage>
</organism>
<keyword evidence="2" id="KW-1185">Reference proteome</keyword>
<evidence type="ECO:0000313" key="2">
    <source>
        <dbReference type="Proteomes" id="UP000442535"/>
    </source>
</evidence>
<proteinExistence type="predicted"/>
<comment type="caution">
    <text evidence="1">The sequence shown here is derived from an EMBL/GenBank/DDBJ whole genome shotgun (WGS) entry which is preliminary data.</text>
</comment>
<dbReference type="Proteomes" id="UP000442535">
    <property type="component" value="Unassembled WGS sequence"/>
</dbReference>
<dbReference type="EMBL" id="VUMY01000007">
    <property type="protein sequence ID" value="MST49561.1"/>
    <property type="molecule type" value="Genomic_DNA"/>
</dbReference>
<reference evidence="1 2" key="1">
    <citation type="submission" date="2019-08" db="EMBL/GenBank/DDBJ databases">
        <title>In-depth cultivation of the pig gut microbiome towards novel bacterial diversity and tailored functional studies.</title>
        <authorList>
            <person name="Wylensek D."/>
            <person name="Hitch T.C.A."/>
            <person name="Clavel T."/>
        </authorList>
    </citation>
    <scope>NUCLEOTIDE SEQUENCE [LARGE SCALE GENOMIC DNA]</scope>
    <source>
        <strain evidence="1 2">RF-GAM-744-WT-7</strain>
    </source>
</reference>
<sequence length="138" mass="14929">MIPVGSAGYAGGFPTFGGIAGKRPVPEVAVRPRARIPIVDIYERSGVSINSRQALKTEDHSVLVYDLLEGFLSPSQIGVLRKVTEICNAEVWGNNPLVMMQSLRDELGGNKPRDAAELREDLCSVPIGSFTKGLPEHE</sequence>
<accession>A0A7K0K254</accession>